<dbReference type="Proteomes" id="UP000796761">
    <property type="component" value="Unassembled WGS sequence"/>
</dbReference>
<name>A0A8K1LHK6_9PASS</name>
<reference evidence="1" key="1">
    <citation type="submission" date="2019-04" db="EMBL/GenBank/DDBJ databases">
        <title>Genome assembly of Zosterops borbonicus 15179.</title>
        <authorList>
            <person name="Leroy T."/>
            <person name="Anselmetti Y."/>
            <person name="Tilak M.-K."/>
            <person name="Nabholz B."/>
        </authorList>
    </citation>
    <scope>NUCLEOTIDE SEQUENCE</scope>
    <source>
        <strain evidence="1">HGM_15179</strain>
        <tissue evidence="1">Muscle</tissue>
    </source>
</reference>
<dbReference type="AlphaFoldDB" id="A0A8K1LHK6"/>
<gene>
    <name evidence="1" type="ORF">HGM15179_013169</name>
</gene>
<protein>
    <submittedName>
        <fullName evidence="1">Uncharacterized protein</fullName>
    </submittedName>
</protein>
<keyword evidence="2" id="KW-1185">Reference proteome</keyword>
<proteinExistence type="predicted"/>
<accession>A0A8K1LHK6</accession>
<sequence length="176" mass="19681">MESFPRVKKPKFCLKRTLSRNRSCQHEDQYCTQQTLSALQAVIEDGQQSASSIREVNGYCWKESGPSSLHSFEMFIGINEVPSQSSLLQNKQPKFLQSLLITDLLHTHRLGGPSPLAPCLSCSEKYGNESGTGRTVRIRPALGWAGGDKPFVPFSDRSWRKDPKVRANSQVVNDTL</sequence>
<evidence type="ECO:0000313" key="2">
    <source>
        <dbReference type="Proteomes" id="UP000796761"/>
    </source>
</evidence>
<dbReference type="EMBL" id="SWJQ01000471">
    <property type="protein sequence ID" value="TRZ13923.1"/>
    <property type="molecule type" value="Genomic_DNA"/>
</dbReference>
<organism evidence="1 2">
    <name type="scientific">Zosterops borbonicus</name>
    <dbReference type="NCBI Taxonomy" id="364589"/>
    <lineage>
        <taxon>Eukaryota</taxon>
        <taxon>Metazoa</taxon>
        <taxon>Chordata</taxon>
        <taxon>Craniata</taxon>
        <taxon>Vertebrata</taxon>
        <taxon>Euteleostomi</taxon>
        <taxon>Archelosauria</taxon>
        <taxon>Archosauria</taxon>
        <taxon>Dinosauria</taxon>
        <taxon>Saurischia</taxon>
        <taxon>Theropoda</taxon>
        <taxon>Coelurosauria</taxon>
        <taxon>Aves</taxon>
        <taxon>Neognathae</taxon>
        <taxon>Neoaves</taxon>
        <taxon>Telluraves</taxon>
        <taxon>Australaves</taxon>
        <taxon>Passeriformes</taxon>
        <taxon>Sylvioidea</taxon>
        <taxon>Zosteropidae</taxon>
        <taxon>Zosterops</taxon>
    </lineage>
</organism>
<evidence type="ECO:0000313" key="1">
    <source>
        <dbReference type="EMBL" id="TRZ13923.1"/>
    </source>
</evidence>
<comment type="caution">
    <text evidence="1">The sequence shown here is derived from an EMBL/GenBank/DDBJ whole genome shotgun (WGS) entry which is preliminary data.</text>
</comment>